<dbReference type="AlphaFoldDB" id="A0A1I0P7W0"/>
<evidence type="ECO:0000313" key="2">
    <source>
        <dbReference type="EMBL" id="SEW10121.1"/>
    </source>
</evidence>
<keyword evidence="3" id="KW-1185">Reference proteome</keyword>
<feature type="chain" id="PRO_5011446510" description="Repeat domain-containing protein" evidence="1">
    <location>
        <begin position="23"/>
        <end position="275"/>
    </location>
</feature>
<dbReference type="STRING" id="1267423.SAMN05216290_1776"/>
<gene>
    <name evidence="2" type="ORF">SAMN05216290_1776</name>
</gene>
<organism evidence="2 3">
    <name type="scientific">Roseivirga pacifica</name>
    <dbReference type="NCBI Taxonomy" id="1267423"/>
    <lineage>
        <taxon>Bacteria</taxon>
        <taxon>Pseudomonadati</taxon>
        <taxon>Bacteroidota</taxon>
        <taxon>Cytophagia</taxon>
        <taxon>Cytophagales</taxon>
        <taxon>Roseivirgaceae</taxon>
        <taxon>Roseivirga</taxon>
    </lineage>
</organism>
<sequence length="275" mass="31358">MIKKILLLLLLTPTLTFGQLKAFLTKKEPNLQAWTKGTNNTSIIEQLKSEGLLDNYQVYDDSTPNFHLIDFDADGLTDVMFYGYAGGESKDIIFFRNEGNSYSKVLSVMGELVFVSNFKAYEPLSFAVNHYGCCASINDVFEYYTPTNIGGKFKFQLTNKIAHIQGMEFPNGEFIAPVTFKTVNPEYTLRLKPFIDNTEPHHADYDMPGNTIAIYPPESIGTAIATRTDETGRVWYFAIMRNNIRPIKEILFKGYNNDEPYYSIGWISSRFVKKM</sequence>
<evidence type="ECO:0000313" key="3">
    <source>
        <dbReference type="Proteomes" id="UP000199437"/>
    </source>
</evidence>
<evidence type="ECO:0008006" key="4">
    <source>
        <dbReference type="Google" id="ProtNLM"/>
    </source>
</evidence>
<name>A0A1I0P7W0_9BACT</name>
<keyword evidence="1" id="KW-0732">Signal</keyword>
<evidence type="ECO:0000256" key="1">
    <source>
        <dbReference type="SAM" id="SignalP"/>
    </source>
</evidence>
<accession>A0A1I0P7W0</accession>
<protein>
    <recommendedName>
        <fullName evidence="4">Repeat domain-containing protein</fullName>
    </recommendedName>
</protein>
<dbReference type="GeneID" id="99986496"/>
<feature type="signal peptide" evidence="1">
    <location>
        <begin position="1"/>
        <end position="22"/>
    </location>
</feature>
<dbReference type="Proteomes" id="UP000199437">
    <property type="component" value="Unassembled WGS sequence"/>
</dbReference>
<proteinExistence type="predicted"/>
<dbReference type="RefSeq" id="WP_090258137.1">
    <property type="nucleotide sequence ID" value="NZ_FOIR01000001.1"/>
</dbReference>
<reference evidence="3" key="1">
    <citation type="submission" date="2016-10" db="EMBL/GenBank/DDBJ databases">
        <authorList>
            <person name="Varghese N."/>
            <person name="Submissions S."/>
        </authorList>
    </citation>
    <scope>NUCLEOTIDE SEQUENCE [LARGE SCALE GENOMIC DNA]</scope>
    <source>
        <strain evidence="3">CGMCC 1.12402</strain>
    </source>
</reference>
<dbReference type="EMBL" id="FOIR01000001">
    <property type="protein sequence ID" value="SEW10121.1"/>
    <property type="molecule type" value="Genomic_DNA"/>
</dbReference>
<dbReference type="OrthoDB" id="1418805at2"/>